<feature type="domain" description="HAMP" evidence="13">
    <location>
        <begin position="184"/>
        <end position="237"/>
    </location>
</feature>
<dbReference type="Proteomes" id="UP000198157">
    <property type="component" value="Unassembled WGS sequence"/>
</dbReference>
<feature type="domain" description="Histidine kinase" evidence="12">
    <location>
        <begin position="245"/>
        <end position="445"/>
    </location>
</feature>
<dbReference type="InterPro" id="IPR004358">
    <property type="entry name" value="Sig_transdc_His_kin-like_C"/>
</dbReference>
<evidence type="ECO:0000313" key="14">
    <source>
        <dbReference type="EMBL" id="OWQ56169.1"/>
    </source>
</evidence>
<sequence>MRLLKPDSLAFNLVWKVCLIQAATIALALSAMVLTYGDRRSAYIDWKTSDQIASAISFGTQGLEADPPKVALAVPRPPATFWFAAADERGRRLVHGNVPEQYRPLVARLDHIEQTDIRTRINADALAVRVVVVDRPEGRLHVAVGGIPERSIVRQLLLIFRYLGGWIALPVLVITLVVAPWVIHRALRGVNRVAAQAAAIQVNERGSGLDTRAVPLEIYPLVDAFNAAVRRIGESYDAQDRFLAGAAHELRMPIAILATRLADLPPGDARSRLQLDLSRLSNIAEQLLDLQRLDRHGSQSQRIDLSALTRDVAADVAPLVVDAGYGFSVDAPDQPIWVRGDPHALHRVIASLLQNAIAHGGGRGMIAVALHDDGGLSVSDEGPGVPEAERLSVFEPFHRLRPSGSGSGLGLHLAREIVLRHAGTIAVDSAPGGGARFLVVLPVDPRPLLAAGPA</sequence>
<dbReference type="GO" id="GO:0005886">
    <property type="term" value="C:plasma membrane"/>
    <property type="evidence" value="ECO:0007669"/>
    <property type="project" value="TreeGrafter"/>
</dbReference>
<dbReference type="OrthoDB" id="9804645at2"/>
<comment type="catalytic activity">
    <reaction evidence="1">
        <text>ATP + protein L-histidine = ADP + protein N-phospho-L-histidine.</text>
        <dbReference type="EC" id="2.7.13.3"/>
    </reaction>
</comment>
<evidence type="ECO:0000256" key="6">
    <source>
        <dbReference type="ARBA" id="ARBA00022692"/>
    </source>
</evidence>
<dbReference type="PANTHER" id="PTHR45436">
    <property type="entry name" value="SENSOR HISTIDINE KINASE YKOH"/>
    <property type="match status" value="1"/>
</dbReference>
<dbReference type="EC" id="2.7.13.3" evidence="3"/>
<dbReference type="GO" id="GO:0000155">
    <property type="term" value="F:phosphorelay sensor kinase activity"/>
    <property type="evidence" value="ECO:0007669"/>
    <property type="project" value="InterPro"/>
</dbReference>
<evidence type="ECO:0000313" key="15">
    <source>
        <dbReference type="Proteomes" id="UP000198157"/>
    </source>
</evidence>
<evidence type="ECO:0000256" key="3">
    <source>
        <dbReference type="ARBA" id="ARBA00012438"/>
    </source>
</evidence>
<dbReference type="InterPro" id="IPR050428">
    <property type="entry name" value="TCS_sensor_his_kinase"/>
</dbReference>
<evidence type="ECO:0000259" key="13">
    <source>
        <dbReference type="PROSITE" id="PS50885"/>
    </source>
</evidence>
<dbReference type="InterPro" id="IPR003661">
    <property type="entry name" value="HisK_dim/P_dom"/>
</dbReference>
<dbReference type="PRINTS" id="PR00344">
    <property type="entry name" value="BCTRLSENSOR"/>
</dbReference>
<keyword evidence="6 11" id="KW-0812">Transmembrane</keyword>
<dbReference type="SUPFAM" id="SSF55874">
    <property type="entry name" value="ATPase domain of HSP90 chaperone/DNA topoisomerase II/histidine kinase"/>
    <property type="match status" value="1"/>
</dbReference>
<dbReference type="InterPro" id="IPR036890">
    <property type="entry name" value="HATPase_C_sf"/>
</dbReference>
<feature type="transmembrane region" description="Helical" evidence="11">
    <location>
        <begin position="13"/>
        <end position="37"/>
    </location>
</feature>
<accession>A0A246HQR6</accession>
<keyword evidence="7 14" id="KW-0418">Kinase</keyword>
<dbReference type="Gene3D" id="1.10.287.130">
    <property type="match status" value="1"/>
</dbReference>
<proteinExistence type="predicted"/>
<organism evidence="14 15">
    <name type="scientific">Stenotrophomonas maltophilia</name>
    <name type="common">Pseudomonas maltophilia</name>
    <name type="synonym">Xanthomonas maltophilia</name>
    <dbReference type="NCBI Taxonomy" id="40324"/>
    <lineage>
        <taxon>Bacteria</taxon>
        <taxon>Pseudomonadati</taxon>
        <taxon>Pseudomonadota</taxon>
        <taxon>Gammaproteobacteria</taxon>
        <taxon>Lysobacterales</taxon>
        <taxon>Lysobacteraceae</taxon>
        <taxon>Stenotrophomonas</taxon>
        <taxon>Stenotrophomonas maltophilia group</taxon>
    </lineage>
</organism>
<reference evidence="14 15" key="1">
    <citation type="submission" date="2017-06" db="EMBL/GenBank/DDBJ databases">
        <authorList>
            <person name="Kim H.J."/>
            <person name="Triplett B.A."/>
        </authorList>
    </citation>
    <scope>NUCLEOTIDE SEQUENCE [LARGE SCALE GENOMIC DNA]</scope>
    <source>
        <strain evidence="14 15">13146</strain>
    </source>
</reference>
<evidence type="ECO:0000256" key="7">
    <source>
        <dbReference type="ARBA" id="ARBA00022777"/>
    </source>
</evidence>
<dbReference type="Gene3D" id="3.30.565.10">
    <property type="entry name" value="Histidine kinase-like ATPase, C-terminal domain"/>
    <property type="match status" value="1"/>
</dbReference>
<dbReference type="CDD" id="cd00082">
    <property type="entry name" value="HisKA"/>
    <property type="match status" value="1"/>
</dbReference>
<keyword evidence="5" id="KW-0808">Transferase</keyword>
<feature type="transmembrane region" description="Helical" evidence="11">
    <location>
        <begin position="159"/>
        <end position="183"/>
    </location>
</feature>
<keyword evidence="8 11" id="KW-1133">Transmembrane helix</keyword>
<dbReference type="InterPro" id="IPR036097">
    <property type="entry name" value="HisK_dim/P_sf"/>
</dbReference>
<evidence type="ECO:0000256" key="4">
    <source>
        <dbReference type="ARBA" id="ARBA00022553"/>
    </source>
</evidence>
<evidence type="ECO:0000256" key="11">
    <source>
        <dbReference type="SAM" id="Phobius"/>
    </source>
</evidence>
<gene>
    <name evidence="14" type="ORF">CEE60_03310</name>
</gene>
<evidence type="ECO:0000256" key="2">
    <source>
        <dbReference type="ARBA" id="ARBA00004141"/>
    </source>
</evidence>
<dbReference type="InterPro" id="IPR005467">
    <property type="entry name" value="His_kinase_dom"/>
</dbReference>
<evidence type="ECO:0000256" key="9">
    <source>
        <dbReference type="ARBA" id="ARBA00023012"/>
    </source>
</evidence>
<name>A0A246HQR6_STEMA</name>
<dbReference type="SMART" id="SM00387">
    <property type="entry name" value="HATPase_c"/>
    <property type="match status" value="1"/>
</dbReference>
<comment type="subcellular location">
    <subcellularLocation>
        <location evidence="2">Membrane</location>
        <topology evidence="2">Multi-pass membrane protein</topology>
    </subcellularLocation>
</comment>
<evidence type="ECO:0000256" key="5">
    <source>
        <dbReference type="ARBA" id="ARBA00022679"/>
    </source>
</evidence>
<dbReference type="AlphaFoldDB" id="A0A246HQR6"/>
<keyword evidence="10 11" id="KW-0472">Membrane</keyword>
<comment type="caution">
    <text evidence="14">The sequence shown here is derived from an EMBL/GenBank/DDBJ whole genome shotgun (WGS) entry which is preliminary data.</text>
</comment>
<dbReference type="PANTHER" id="PTHR45436:SF15">
    <property type="entry name" value="SENSOR HISTIDINE KINASE CUSS"/>
    <property type="match status" value="1"/>
</dbReference>
<dbReference type="Pfam" id="PF02518">
    <property type="entry name" value="HATPase_c"/>
    <property type="match status" value="1"/>
</dbReference>
<evidence type="ECO:0000259" key="12">
    <source>
        <dbReference type="PROSITE" id="PS50109"/>
    </source>
</evidence>
<keyword evidence="4" id="KW-0597">Phosphoprotein</keyword>
<protein>
    <recommendedName>
        <fullName evidence="3">histidine kinase</fullName>
        <ecNumber evidence="3">2.7.13.3</ecNumber>
    </recommendedName>
</protein>
<evidence type="ECO:0000256" key="8">
    <source>
        <dbReference type="ARBA" id="ARBA00022989"/>
    </source>
</evidence>
<dbReference type="PROSITE" id="PS50109">
    <property type="entry name" value="HIS_KIN"/>
    <property type="match status" value="1"/>
</dbReference>
<dbReference type="InterPro" id="IPR003594">
    <property type="entry name" value="HATPase_dom"/>
</dbReference>
<dbReference type="EMBL" id="NIVS01000008">
    <property type="protein sequence ID" value="OWQ56169.1"/>
    <property type="molecule type" value="Genomic_DNA"/>
</dbReference>
<dbReference type="SUPFAM" id="SSF47384">
    <property type="entry name" value="Homodimeric domain of signal transducing histidine kinase"/>
    <property type="match status" value="1"/>
</dbReference>
<evidence type="ECO:0000256" key="10">
    <source>
        <dbReference type="ARBA" id="ARBA00023136"/>
    </source>
</evidence>
<dbReference type="InterPro" id="IPR003660">
    <property type="entry name" value="HAMP_dom"/>
</dbReference>
<dbReference type="PROSITE" id="PS50885">
    <property type="entry name" value="HAMP"/>
    <property type="match status" value="1"/>
</dbReference>
<keyword evidence="9" id="KW-0902">Two-component regulatory system</keyword>
<evidence type="ECO:0000256" key="1">
    <source>
        <dbReference type="ARBA" id="ARBA00000085"/>
    </source>
</evidence>